<dbReference type="Pfam" id="PF14997">
    <property type="entry name" value="CECR6_TMEM121"/>
    <property type="match status" value="1"/>
</dbReference>
<sequence length="246" mass="27523">MASLLTKLGRVVLFGLIITQSLLLSAYLAKYEGNSKWYFMAFSFGPAIGVWFVYLCSNSPYLGSLFGVWGLYIVALVVNIAVILAIVGDRISKTEVLSPNVLKAILCITPLLLVLFLFTGMKTMIVSELRFSMTVDLLDGVVMIDTVLKGIEHDLGIPKAFSITMIVFACISFTMSIIPWKMLEDRSTERGQQIILCRNILHTFFVNVPFLVIRAVVFYKFGKDESIFIAKNLIGIMFSSKEFLDL</sequence>
<keyword evidence="2" id="KW-0812">Transmembrane</keyword>
<dbReference type="Proteomes" id="UP001159428">
    <property type="component" value="Unassembled WGS sequence"/>
</dbReference>
<keyword evidence="4" id="KW-1185">Reference proteome</keyword>
<accession>A0AAU9WI32</accession>
<dbReference type="InterPro" id="IPR032776">
    <property type="entry name" value="CECR6/TMEM121"/>
</dbReference>
<dbReference type="PANTHER" id="PTHR47399:SF1">
    <property type="entry name" value="TRANSMEMBRANE PROTEIN 121B"/>
    <property type="match status" value="1"/>
</dbReference>
<dbReference type="InterPro" id="IPR026624">
    <property type="entry name" value="CECR6"/>
</dbReference>
<feature type="transmembrane region" description="Helical" evidence="2">
    <location>
        <begin position="200"/>
        <end position="221"/>
    </location>
</feature>
<reference evidence="3 4" key="1">
    <citation type="submission" date="2022-05" db="EMBL/GenBank/DDBJ databases">
        <authorList>
            <consortium name="Genoscope - CEA"/>
            <person name="William W."/>
        </authorList>
    </citation>
    <scope>NUCLEOTIDE SEQUENCE [LARGE SCALE GENOMIC DNA]</scope>
</reference>
<comment type="caution">
    <text evidence="3">The sequence shown here is derived from an EMBL/GenBank/DDBJ whole genome shotgun (WGS) entry which is preliminary data.</text>
</comment>
<organism evidence="3 4">
    <name type="scientific">Pocillopora meandrina</name>
    <dbReference type="NCBI Taxonomy" id="46732"/>
    <lineage>
        <taxon>Eukaryota</taxon>
        <taxon>Metazoa</taxon>
        <taxon>Cnidaria</taxon>
        <taxon>Anthozoa</taxon>
        <taxon>Hexacorallia</taxon>
        <taxon>Scleractinia</taxon>
        <taxon>Astrocoeniina</taxon>
        <taxon>Pocilloporidae</taxon>
        <taxon>Pocillopora</taxon>
    </lineage>
</organism>
<evidence type="ECO:0000256" key="2">
    <source>
        <dbReference type="SAM" id="Phobius"/>
    </source>
</evidence>
<feature type="transmembrane region" description="Helical" evidence="2">
    <location>
        <begin position="160"/>
        <end position="180"/>
    </location>
</feature>
<dbReference type="AlphaFoldDB" id="A0AAU9WI32"/>
<feature type="transmembrane region" description="Helical" evidence="2">
    <location>
        <begin position="66"/>
        <end position="88"/>
    </location>
</feature>
<evidence type="ECO:0000313" key="3">
    <source>
        <dbReference type="EMBL" id="CAH3111944.1"/>
    </source>
</evidence>
<keyword evidence="2" id="KW-1133">Transmembrane helix</keyword>
<feature type="non-terminal residue" evidence="3">
    <location>
        <position position="246"/>
    </location>
</feature>
<feature type="transmembrane region" description="Helical" evidence="2">
    <location>
        <begin position="12"/>
        <end position="30"/>
    </location>
</feature>
<feature type="transmembrane region" description="Helical" evidence="2">
    <location>
        <begin position="100"/>
        <end position="119"/>
    </location>
</feature>
<dbReference type="EMBL" id="CALNXJ010000013">
    <property type="protein sequence ID" value="CAH3111944.1"/>
    <property type="molecule type" value="Genomic_DNA"/>
</dbReference>
<protein>
    <submittedName>
        <fullName evidence="3">Uncharacterized protein</fullName>
    </submittedName>
</protein>
<comment type="similarity">
    <text evidence="1">Belongs to the TMEM121 family.</text>
</comment>
<feature type="transmembrane region" description="Helical" evidence="2">
    <location>
        <begin position="37"/>
        <end position="54"/>
    </location>
</feature>
<gene>
    <name evidence="3" type="ORF">PMEA_00004764</name>
</gene>
<evidence type="ECO:0000256" key="1">
    <source>
        <dbReference type="ARBA" id="ARBA00007711"/>
    </source>
</evidence>
<evidence type="ECO:0000313" key="4">
    <source>
        <dbReference type="Proteomes" id="UP001159428"/>
    </source>
</evidence>
<keyword evidence="2" id="KW-0472">Membrane</keyword>
<proteinExistence type="inferred from homology"/>
<dbReference type="PANTHER" id="PTHR47399">
    <property type="entry name" value="TRANSMEMBRANE PROTEIN 121B"/>
    <property type="match status" value="1"/>
</dbReference>
<name>A0AAU9WI32_9CNID</name>